<keyword evidence="1" id="KW-0812">Transmembrane</keyword>
<keyword evidence="1" id="KW-1133">Transmembrane helix</keyword>
<evidence type="ECO:0000313" key="2">
    <source>
        <dbReference type="EMBL" id="BAA30673.1"/>
    </source>
</evidence>
<accession>O59211</accession>
<keyword evidence="1" id="KW-0472">Membrane</keyword>
<dbReference type="EMBL" id="BA000001">
    <property type="protein sequence ID" value="BAA30673.1"/>
    <property type="molecule type" value="Genomic_DNA"/>
</dbReference>
<name>O59211_PYRHO</name>
<dbReference type="EnsemblBacteria" id="BAA30673">
    <property type="protein sequence ID" value="BAA30673"/>
    <property type="gene ID" value="BAA30673"/>
</dbReference>
<evidence type="ECO:0000256" key="1">
    <source>
        <dbReference type="SAM" id="Phobius"/>
    </source>
</evidence>
<feature type="transmembrane region" description="Helical" evidence="1">
    <location>
        <begin position="68"/>
        <end position="91"/>
    </location>
</feature>
<organism evidence="2 3">
    <name type="scientific">Pyrococcus horikoshii (strain ATCC 700860 / DSM 12428 / JCM 9974 / NBRC 100139 / OT-3)</name>
    <dbReference type="NCBI Taxonomy" id="70601"/>
    <lineage>
        <taxon>Archaea</taxon>
        <taxon>Methanobacteriati</taxon>
        <taxon>Methanobacteriota</taxon>
        <taxon>Thermococci</taxon>
        <taxon>Thermococcales</taxon>
        <taxon>Thermococcaceae</taxon>
        <taxon>Pyrococcus</taxon>
    </lineage>
</organism>
<dbReference type="AlphaFoldDB" id="O59211"/>
<protein>
    <submittedName>
        <fullName evidence="2">Uncharacterized protein</fullName>
    </submittedName>
</protein>
<evidence type="ECO:0000313" key="3">
    <source>
        <dbReference type="Proteomes" id="UP000000752"/>
    </source>
</evidence>
<keyword evidence="3" id="KW-1185">Reference proteome</keyword>
<sequence length="130" mass="14055">MGIPSVLLISLGVFPLLSISFITSKVLVEYFLGLPLPFSTGMILIPICSRALITFLDTLGYKLGGQPITLTFGEFSRILTIISFVGLKLMYTSVTSSFSTSSILFKSSLTFLPFISTLITLTLEEAQGTS</sequence>
<gene>
    <name evidence="2" type="ordered locus">PH1561</name>
</gene>
<reference evidence="2 3" key="1">
    <citation type="journal article" date="1998" name="DNA Res.">
        <title>Complete sequence and gene organization of the genome of a hyper-thermophilic archaebacterium, Pyrococcus horikoshii OT3.</title>
        <authorList>
            <person name="Kawarabayasi Y."/>
            <person name="Sawada M."/>
            <person name="Horikawa H."/>
            <person name="Haikawa Y."/>
            <person name="Hino Y."/>
            <person name="Yamamoto S."/>
            <person name="Sekine M."/>
            <person name="Baba S."/>
            <person name="Kosugi H."/>
            <person name="Hosoyama A."/>
            <person name="Nagai Y."/>
            <person name="Sakai M."/>
            <person name="Ogura K."/>
            <person name="Otuka R."/>
            <person name="Nakazawa H."/>
            <person name="Takamiya M."/>
            <person name="Ohfuku Y."/>
            <person name="Funahashi T."/>
            <person name="Tanaka T."/>
            <person name="Kudoh Y."/>
            <person name="Yamazaki J."/>
            <person name="Kushida N."/>
            <person name="Oguchi A."/>
            <person name="Aoki K."/>
            <person name="Nakamura Y."/>
            <person name="Robb T.F."/>
            <person name="Horikoshi K."/>
            <person name="Masuchi Y."/>
            <person name="Shizuya H."/>
            <person name="Kikuchi H."/>
        </authorList>
    </citation>
    <scope>NUCLEOTIDE SEQUENCE [LARGE SCALE GENOMIC DNA]</scope>
    <source>
        <strain evidence="3">ATCC 700860 / DSM 12428 / JCM 9974 / NBRC 100139 / OT-3</strain>
    </source>
</reference>
<dbReference type="KEGG" id="pho:PH1561"/>
<feature type="transmembrane region" description="Helical" evidence="1">
    <location>
        <begin position="34"/>
        <end position="56"/>
    </location>
</feature>
<dbReference type="Proteomes" id="UP000000752">
    <property type="component" value="Chromosome"/>
</dbReference>
<dbReference type="PIR" id="A71034">
    <property type="entry name" value="A71034"/>
</dbReference>
<proteinExistence type="predicted"/>